<evidence type="ECO:0000313" key="3">
    <source>
        <dbReference type="EMBL" id="ORY21273.1"/>
    </source>
</evidence>
<dbReference type="EMBL" id="MCOG01000269">
    <property type="protein sequence ID" value="ORY21273.1"/>
    <property type="molecule type" value="Genomic_DNA"/>
</dbReference>
<dbReference type="InterPro" id="IPR009852">
    <property type="entry name" value="CENPJ_C_dom"/>
</dbReference>
<feature type="compositionally biased region" description="Low complexity" evidence="1">
    <location>
        <begin position="441"/>
        <end position="455"/>
    </location>
</feature>
<feature type="compositionally biased region" description="Low complexity" evidence="1">
    <location>
        <begin position="331"/>
        <end position="347"/>
    </location>
</feature>
<feature type="region of interest" description="Disordered" evidence="1">
    <location>
        <begin position="431"/>
        <end position="459"/>
    </location>
</feature>
<dbReference type="Gene3D" id="2.60.450.20">
    <property type="match status" value="1"/>
</dbReference>
<feature type="compositionally biased region" description="Basic and acidic residues" evidence="1">
    <location>
        <begin position="288"/>
        <end position="310"/>
    </location>
</feature>
<dbReference type="OrthoDB" id="10252174at2759"/>
<feature type="region of interest" description="Disordered" evidence="1">
    <location>
        <begin position="496"/>
        <end position="519"/>
    </location>
</feature>
<keyword evidence="4" id="KW-1185">Reference proteome</keyword>
<protein>
    <recommendedName>
        <fullName evidence="2">Centromere protein J C-terminal domain-containing protein</fullName>
    </recommendedName>
</protein>
<accession>A0A1Y2AF95</accession>
<dbReference type="InterPro" id="IPR047002">
    <property type="entry name" value="Tcp10_C_sf"/>
</dbReference>
<evidence type="ECO:0000259" key="2">
    <source>
        <dbReference type="Pfam" id="PF07202"/>
    </source>
</evidence>
<sequence>MKQLLRNTCVTGTHNRKSPIKSTYTQISFHQNKDDSKIIINKNSSILQFKINPKNSDNNSFINNESSDNMLLKNLDENTNFDTTLSSFNQNNSSLIDIGTSNIKTSTINNDVKNISNNNIINTTPAFPNPYPKNYDNDFNDETSLPRLSINNQLFDENRKVHRLSFHEPINYDNNGKKISDPQLNNDNTFTIITNNNIQNGFANNKNLSINNGYPSPIINFNPFDLNHNSNNSINEKQTNEGHEKSLHKHSNSITKAINFFHKSKGSESPIRKFNRSLKKTIRSLSPIRKDIYGNGKKDKNKHDKKEQRESSTYSNTKLSNDITNDLTGPTYSNRSSTGNNSNSNYRLSNDKMNEIVHYENGDIDYAKSYNNTNKDYIDSNSNTNSATTMNNSINNNSYNNNRNKSNRTSQQQQSEFKIVDIVSVHSNVSNENEIDNNVDYSNSQRNSQSYRNSNKTGSDIYCNRNSYQNKDYSISAHSASNFDAKLHSYSLIRDKSPHTYKKNNHNSYSSRDKRSYHNSYNSCHSNNSSLRYENWNYNKNQEYNNYENKSDYVRNTDNNNNNNNDQFDMNYNNYNQDIIPNTTEEYTKIDNNDYNKTITEKDLYMENKNEFPINNESNTSNNLFIYEKYMNAAINLYLLNIHFYNMYYNNLDIFEKSSKRVSFGSVEQWNDSNYEINELNDEDKYIRHEIIEKNEILDALEQKLEMPNPLEEWEFGDGKCKRIYPNDIEIEESFFPDGTKQKINSNGNKIVEFSDGSKEITTKEYRQRIQQDGVTKQYILMVFKLHNIPMDESELKMKRFLFLFQNLIYY</sequence>
<feature type="region of interest" description="Disordered" evidence="1">
    <location>
        <begin position="285"/>
        <end position="348"/>
    </location>
</feature>
<gene>
    <name evidence="3" type="ORF">LY90DRAFT_516202</name>
</gene>
<organism evidence="3 4">
    <name type="scientific">Neocallimastix californiae</name>
    <dbReference type="NCBI Taxonomy" id="1754190"/>
    <lineage>
        <taxon>Eukaryota</taxon>
        <taxon>Fungi</taxon>
        <taxon>Fungi incertae sedis</taxon>
        <taxon>Chytridiomycota</taxon>
        <taxon>Chytridiomycota incertae sedis</taxon>
        <taxon>Neocallimastigomycetes</taxon>
        <taxon>Neocallimastigales</taxon>
        <taxon>Neocallimastigaceae</taxon>
        <taxon>Neocallimastix</taxon>
    </lineage>
</organism>
<dbReference type="STRING" id="1754190.A0A1Y2AF95"/>
<feature type="region of interest" description="Disordered" evidence="1">
    <location>
        <begin position="229"/>
        <end position="249"/>
    </location>
</feature>
<feature type="domain" description="Centromere protein J C-terminal" evidence="2">
    <location>
        <begin position="731"/>
        <end position="762"/>
    </location>
</feature>
<feature type="compositionally biased region" description="Polar residues" evidence="1">
    <location>
        <begin position="311"/>
        <end position="330"/>
    </location>
</feature>
<dbReference type="AlphaFoldDB" id="A0A1Y2AF95"/>
<feature type="region of interest" description="Disordered" evidence="1">
    <location>
        <begin position="381"/>
        <end position="414"/>
    </location>
</feature>
<comment type="caution">
    <text evidence="3">The sequence shown here is derived from an EMBL/GenBank/DDBJ whole genome shotgun (WGS) entry which is preliminary data.</text>
</comment>
<proteinExistence type="predicted"/>
<evidence type="ECO:0000313" key="4">
    <source>
        <dbReference type="Proteomes" id="UP000193920"/>
    </source>
</evidence>
<evidence type="ECO:0000256" key="1">
    <source>
        <dbReference type="SAM" id="MobiDB-lite"/>
    </source>
</evidence>
<dbReference type="Pfam" id="PF07202">
    <property type="entry name" value="Tcp10_C"/>
    <property type="match status" value="1"/>
</dbReference>
<dbReference type="Proteomes" id="UP000193920">
    <property type="component" value="Unassembled WGS sequence"/>
</dbReference>
<name>A0A1Y2AF95_9FUNG</name>
<reference evidence="3 4" key="1">
    <citation type="submission" date="2016-08" db="EMBL/GenBank/DDBJ databases">
        <title>A Parts List for Fungal Cellulosomes Revealed by Comparative Genomics.</title>
        <authorList>
            <consortium name="DOE Joint Genome Institute"/>
            <person name="Haitjema C.H."/>
            <person name="Gilmore S.P."/>
            <person name="Henske J.K."/>
            <person name="Solomon K.V."/>
            <person name="De Groot R."/>
            <person name="Kuo A."/>
            <person name="Mondo S.J."/>
            <person name="Salamov A.A."/>
            <person name="Labutti K."/>
            <person name="Zhao Z."/>
            <person name="Chiniquy J."/>
            <person name="Barry K."/>
            <person name="Brewer H.M."/>
            <person name="Purvine S.O."/>
            <person name="Wright A.T."/>
            <person name="Boxma B."/>
            <person name="Van Alen T."/>
            <person name="Hackstein J.H."/>
            <person name="Baker S.E."/>
            <person name="Grigoriev I.V."/>
            <person name="O'Malley M.A."/>
        </authorList>
    </citation>
    <scope>NUCLEOTIDE SEQUENCE [LARGE SCALE GENOMIC DNA]</scope>
    <source>
        <strain evidence="3 4">G1</strain>
    </source>
</reference>